<feature type="transmembrane region" description="Helical" evidence="1">
    <location>
        <begin position="12"/>
        <end position="31"/>
    </location>
</feature>
<accession>A0A7N0UVX6</accession>
<keyword evidence="1" id="KW-0812">Transmembrane</keyword>
<evidence type="ECO:0000313" key="2">
    <source>
        <dbReference type="EnsemblPlants" id="Kaladp0087s0010.1.v1.1"/>
    </source>
</evidence>
<dbReference type="Proteomes" id="UP000594263">
    <property type="component" value="Unplaced"/>
</dbReference>
<name>A0A7N0UVX6_KALFE</name>
<keyword evidence="3" id="KW-1185">Reference proteome</keyword>
<keyword evidence="1" id="KW-0472">Membrane</keyword>
<protein>
    <submittedName>
        <fullName evidence="2">Uncharacterized protein</fullName>
    </submittedName>
</protein>
<proteinExistence type="predicted"/>
<evidence type="ECO:0000256" key="1">
    <source>
        <dbReference type="SAM" id="Phobius"/>
    </source>
</evidence>
<reference evidence="2" key="1">
    <citation type="submission" date="2021-01" db="UniProtKB">
        <authorList>
            <consortium name="EnsemblPlants"/>
        </authorList>
    </citation>
    <scope>IDENTIFICATION</scope>
</reference>
<keyword evidence="1" id="KW-1133">Transmembrane helix</keyword>
<dbReference type="AlphaFoldDB" id="A0A7N0UVX6"/>
<dbReference type="Gramene" id="Kaladp0087s0010.1.v1.1">
    <property type="protein sequence ID" value="Kaladp0087s0010.1.v1.1"/>
    <property type="gene ID" value="Kaladp0087s0010.v1.1"/>
</dbReference>
<dbReference type="EnsemblPlants" id="Kaladp0087s0010.1.v1.1">
    <property type="protein sequence ID" value="Kaladp0087s0010.1.v1.1"/>
    <property type="gene ID" value="Kaladp0087s0010.v1.1"/>
</dbReference>
<sequence length="112" mass="12351">MVGDAVVLNGSWIFVVVVQLYFFSGTSGLAWSGSHLGRSKIYGDLLSSHSLRPSCSGQCWNQSRFILYYSATLVFLIAYFSSSNGEYVIMNSEYVSETTVNSKHACDTIVNI</sequence>
<evidence type="ECO:0000313" key="3">
    <source>
        <dbReference type="Proteomes" id="UP000594263"/>
    </source>
</evidence>
<organism evidence="2 3">
    <name type="scientific">Kalanchoe fedtschenkoi</name>
    <name type="common">Lavender scallops</name>
    <name type="synonym">South American air plant</name>
    <dbReference type="NCBI Taxonomy" id="63787"/>
    <lineage>
        <taxon>Eukaryota</taxon>
        <taxon>Viridiplantae</taxon>
        <taxon>Streptophyta</taxon>
        <taxon>Embryophyta</taxon>
        <taxon>Tracheophyta</taxon>
        <taxon>Spermatophyta</taxon>
        <taxon>Magnoliopsida</taxon>
        <taxon>eudicotyledons</taxon>
        <taxon>Gunneridae</taxon>
        <taxon>Pentapetalae</taxon>
        <taxon>Saxifragales</taxon>
        <taxon>Crassulaceae</taxon>
        <taxon>Kalanchoe</taxon>
    </lineage>
</organism>
<feature type="transmembrane region" description="Helical" evidence="1">
    <location>
        <begin position="65"/>
        <end position="82"/>
    </location>
</feature>